<feature type="domain" description="Histidine kinase/HSP90-like ATPase" evidence="8">
    <location>
        <begin position="240"/>
        <end position="385"/>
    </location>
</feature>
<dbReference type="OrthoDB" id="407390at2759"/>
<keyword evidence="2 7" id="KW-0808">Transferase</keyword>
<evidence type="ECO:0000259" key="9">
    <source>
        <dbReference type="Pfam" id="PF10436"/>
    </source>
</evidence>
<keyword evidence="11" id="KW-1185">Reference proteome</keyword>
<gene>
    <name evidence="10" type="ORF">AYI70_g10773</name>
</gene>
<feature type="domain" description="Branched-chain alpha-ketoacid dehydrogenase kinase/Pyruvate dehydrogenase kinase N-terminal" evidence="9">
    <location>
        <begin position="2"/>
        <end position="139"/>
    </location>
</feature>
<keyword evidence="6 7" id="KW-0496">Mitochondrion</keyword>
<evidence type="ECO:0000313" key="10">
    <source>
        <dbReference type="EMBL" id="OMJ09698.1"/>
    </source>
</evidence>
<reference evidence="10 11" key="1">
    <citation type="submission" date="2017-01" db="EMBL/GenBank/DDBJ databases">
        <authorList>
            <person name="Mah S.A."/>
            <person name="Swanson W.J."/>
            <person name="Moy G.W."/>
            <person name="Vacquier V.D."/>
        </authorList>
    </citation>
    <scope>NUCLEOTIDE SEQUENCE [LARGE SCALE GENOMIC DNA]</scope>
    <source>
        <strain evidence="10 11">GSMNP</strain>
    </source>
</reference>
<proteinExistence type="inferred from homology"/>
<comment type="caution">
    <text evidence="10">The sequence shown here is derived from an EMBL/GenBank/DDBJ whole genome shotgun (WGS) entry which is preliminary data.</text>
</comment>
<dbReference type="GO" id="GO:0010906">
    <property type="term" value="P:regulation of glucose metabolic process"/>
    <property type="evidence" value="ECO:0007669"/>
    <property type="project" value="TreeGrafter"/>
</dbReference>
<name>A0A1R1X4X4_9FUNG</name>
<organism evidence="10 11">
    <name type="scientific">Smittium culicis</name>
    <dbReference type="NCBI Taxonomy" id="133412"/>
    <lineage>
        <taxon>Eukaryota</taxon>
        <taxon>Fungi</taxon>
        <taxon>Fungi incertae sedis</taxon>
        <taxon>Zoopagomycota</taxon>
        <taxon>Kickxellomycotina</taxon>
        <taxon>Harpellomycetes</taxon>
        <taxon>Harpellales</taxon>
        <taxon>Legeriomycetaceae</taxon>
        <taxon>Smittium</taxon>
    </lineage>
</organism>
<dbReference type="PANTHER" id="PTHR11947:SF25">
    <property type="entry name" value="[PYRUVATE DEHYDROGENASE (ACETYL-TRANSFERRING)] KINASE 2, MITOCHONDRIAL"/>
    <property type="match status" value="1"/>
</dbReference>
<dbReference type="Gene3D" id="3.30.565.10">
    <property type="entry name" value="Histidine kinase-like ATPase, C-terminal domain"/>
    <property type="match status" value="1"/>
</dbReference>
<dbReference type="GO" id="GO:0005759">
    <property type="term" value="C:mitochondrial matrix"/>
    <property type="evidence" value="ECO:0007669"/>
    <property type="project" value="UniProtKB-SubCell"/>
</dbReference>
<dbReference type="GO" id="GO:0005524">
    <property type="term" value="F:ATP binding"/>
    <property type="evidence" value="ECO:0007669"/>
    <property type="project" value="UniProtKB-UniRule"/>
</dbReference>
<keyword evidence="5 7" id="KW-0067">ATP-binding</keyword>
<dbReference type="PANTHER" id="PTHR11947">
    <property type="entry name" value="PYRUVATE DEHYDROGENASE KINASE"/>
    <property type="match status" value="1"/>
</dbReference>
<dbReference type="STRING" id="133412.A0A1R1X4X4"/>
<evidence type="ECO:0000256" key="4">
    <source>
        <dbReference type="ARBA" id="ARBA00022777"/>
    </source>
</evidence>
<evidence type="ECO:0000256" key="1">
    <source>
        <dbReference type="ARBA" id="ARBA00006155"/>
    </source>
</evidence>
<evidence type="ECO:0000256" key="2">
    <source>
        <dbReference type="ARBA" id="ARBA00022679"/>
    </source>
</evidence>
<dbReference type="InterPro" id="IPR039028">
    <property type="entry name" value="BCKD/PDK"/>
</dbReference>
<comment type="subcellular location">
    <subcellularLocation>
        <location evidence="7">Mitochondrion matrix</location>
    </subcellularLocation>
</comment>
<dbReference type="GO" id="GO:0004740">
    <property type="term" value="F:pyruvate dehydrogenase (acetyl-transferring) kinase activity"/>
    <property type="evidence" value="ECO:0007669"/>
    <property type="project" value="TreeGrafter"/>
</dbReference>
<dbReference type="Gene3D" id="1.20.140.20">
    <property type="entry name" value="Alpha-ketoacid/pyruvate dehydrogenase kinase, N-terminal domain"/>
    <property type="match status" value="1"/>
</dbReference>
<evidence type="ECO:0000256" key="3">
    <source>
        <dbReference type="ARBA" id="ARBA00022741"/>
    </source>
</evidence>
<keyword evidence="3 7" id="KW-0547">Nucleotide-binding</keyword>
<dbReference type="Proteomes" id="UP000187283">
    <property type="component" value="Unassembled WGS sequence"/>
</dbReference>
<evidence type="ECO:0000256" key="6">
    <source>
        <dbReference type="ARBA" id="ARBA00023128"/>
    </source>
</evidence>
<dbReference type="InterPro" id="IPR036784">
    <property type="entry name" value="AK/P_DHK_N_sf"/>
</dbReference>
<evidence type="ECO:0000256" key="7">
    <source>
        <dbReference type="RuleBase" id="RU366032"/>
    </source>
</evidence>
<dbReference type="InterPro" id="IPR003594">
    <property type="entry name" value="HATPase_dom"/>
</dbReference>
<sequence>MFGRNLTKEKLIASANYVQAELPVRLAHRIRDFQRLPYICGTNPYMGKVYQLYWNSFDEFRKFKKIETLQDNSEWCNLMSRNMKEHSQVIPLLGMGVSECVGIVDHEAINSFMNRMLMTRISRRTLVEQHIMLSENFYNSIDNEIRYTNQNTNFGDLRNLFSDNFGTPAHIHSAATTQSSATSKAQIVGKVDTQCNVASLVLDIGSKLSSIFEDAYDLVPLTSPQIIIHSPEKVQLMCVTDHIEYILFEILKNSIKATIQTALKNSENDMNPNLQNLDFSPIHVTICQSKTNVTIRISDKGGGIEKKIYDQLWNYCSSYKAQFLTNFHRVKEMQAKTNEYTGVSPLISLGFGLPMTRVIANYWGGEISVFTLPGYGVDTYVKLPRLGNVSENLASENLDLEDGSVV</sequence>
<dbReference type="SUPFAM" id="SSF69012">
    <property type="entry name" value="alpha-ketoacid dehydrogenase kinase, N-terminal domain"/>
    <property type="match status" value="1"/>
</dbReference>
<dbReference type="AlphaFoldDB" id="A0A1R1X4X4"/>
<dbReference type="EC" id="2.7.11.-" evidence="7"/>
<evidence type="ECO:0000259" key="8">
    <source>
        <dbReference type="Pfam" id="PF02518"/>
    </source>
</evidence>
<accession>A0A1R1X4X4</accession>
<dbReference type="InterPro" id="IPR036890">
    <property type="entry name" value="HATPase_C_sf"/>
</dbReference>
<comment type="similarity">
    <text evidence="1 7">Belongs to the PDK/BCKDK protein kinase family.</text>
</comment>
<dbReference type="Pfam" id="PF10436">
    <property type="entry name" value="BCDHK_Adom3"/>
    <property type="match status" value="1"/>
</dbReference>
<evidence type="ECO:0000256" key="5">
    <source>
        <dbReference type="ARBA" id="ARBA00022840"/>
    </source>
</evidence>
<keyword evidence="4 7" id="KW-0418">Kinase</keyword>
<evidence type="ECO:0000313" key="11">
    <source>
        <dbReference type="Proteomes" id="UP000187283"/>
    </source>
</evidence>
<dbReference type="EMBL" id="LSSN01005344">
    <property type="protein sequence ID" value="OMJ09698.1"/>
    <property type="molecule type" value="Genomic_DNA"/>
</dbReference>
<dbReference type="SUPFAM" id="SSF55874">
    <property type="entry name" value="ATPase domain of HSP90 chaperone/DNA topoisomerase II/histidine kinase"/>
    <property type="match status" value="1"/>
</dbReference>
<dbReference type="Pfam" id="PF02518">
    <property type="entry name" value="HATPase_c"/>
    <property type="match status" value="1"/>
</dbReference>
<protein>
    <recommendedName>
        <fullName evidence="7">Protein-serine/threonine kinase</fullName>
        <ecNumber evidence="7">2.7.11.-</ecNumber>
    </recommendedName>
</protein>
<dbReference type="InterPro" id="IPR018955">
    <property type="entry name" value="BCDHK/PDK_N"/>
</dbReference>